<keyword evidence="2" id="KW-1185">Reference proteome</keyword>
<evidence type="ECO:0000313" key="1">
    <source>
        <dbReference type="EMBL" id="BBZ28287.1"/>
    </source>
</evidence>
<reference evidence="1 2" key="1">
    <citation type="journal article" date="2019" name="Emerg. Microbes Infect.">
        <title>Comprehensive subspecies identification of 175 nontuberculous mycobacteria species based on 7547 genomic profiles.</title>
        <authorList>
            <person name="Matsumoto Y."/>
            <person name="Kinjo T."/>
            <person name="Motooka D."/>
            <person name="Nabeya D."/>
            <person name="Jung N."/>
            <person name="Uechi K."/>
            <person name="Horii T."/>
            <person name="Iida T."/>
            <person name="Fujita J."/>
            <person name="Nakamura S."/>
        </authorList>
    </citation>
    <scope>NUCLEOTIDE SEQUENCE [LARGE SCALE GENOMIC DNA]</scope>
    <source>
        <strain evidence="1 2">JCM 13574</strain>
    </source>
</reference>
<proteinExistence type="predicted"/>
<dbReference type="Proteomes" id="UP000466517">
    <property type="component" value="Chromosome"/>
</dbReference>
<dbReference type="KEGG" id="mmag:MMAD_25820"/>
<name>A0A7I7XGF7_9MYCO</name>
<accession>A0A7I7XGF7</accession>
<organism evidence="1 2">
    <name type="scientific">Mycolicibacterium madagascariense</name>
    <dbReference type="NCBI Taxonomy" id="212765"/>
    <lineage>
        <taxon>Bacteria</taxon>
        <taxon>Bacillati</taxon>
        <taxon>Actinomycetota</taxon>
        <taxon>Actinomycetes</taxon>
        <taxon>Mycobacteriales</taxon>
        <taxon>Mycobacteriaceae</taxon>
        <taxon>Mycolicibacterium</taxon>
    </lineage>
</organism>
<gene>
    <name evidence="1" type="ORF">MMAD_25820</name>
</gene>
<protein>
    <submittedName>
        <fullName evidence="1">Uncharacterized protein</fullName>
    </submittedName>
</protein>
<evidence type="ECO:0000313" key="2">
    <source>
        <dbReference type="Proteomes" id="UP000466517"/>
    </source>
</evidence>
<dbReference type="EMBL" id="AP022610">
    <property type="protein sequence ID" value="BBZ28287.1"/>
    <property type="molecule type" value="Genomic_DNA"/>
</dbReference>
<dbReference type="AlphaFoldDB" id="A0A7I7XGF7"/>
<sequence length="245" mass="26005">MTHFRTSVTAPETDSSQLCATQLIVRPGTLPTLVFPVVGGRPPDVDEAWRYLAEPAEFFGVAMPDRSDLATALAGASTAAATAITVTLTDTAILVSRAPVTPWQPVPVFVAGDASVPHAHLATDPWWRRMAARTTSRGELDQRERLLNERGYADGLCGGVPLLGALVCQTPDGAVGVDNPEPTSILDQLTRCGALAGVERVAACPPDAERVWWVSPRFETHPVAEVAGAAFPVDADTVPSFARWS</sequence>